<accession>A0ABM7YPE9</accession>
<dbReference type="Pfam" id="PF11162">
    <property type="entry name" value="DUF2946"/>
    <property type="match status" value="1"/>
</dbReference>
<gene>
    <name evidence="1" type="ORF">CATMQ487_33330</name>
</gene>
<dbReference type="EMBL" id="AP025730">
    <property type="protein sequence ID" value="BDI06363.1"/>
    <property type="molecule type" value="Genomic_DNA"/>
</dbReference>
<dbReference type="Proteomes" id="UP001057498">
    <property type="component" value="Chromosome"/>
</dbReference>
<dbReference type="RefSeq" id="WP_251969643.1">
    <property type="nucleotide sequence ID" value="NZ_AP025730.1"/>
</dbReference>
<name>A0ABM7YPE9_9BURK</name>
<evidence type="ECO:0008006" key="3">
    <source>
        <dbReference type="Google" id="ProtNLM"/>
    </source>
</evidence>
<keyword evidence="2" id="KW-1185">Reference proteome</keyword>
<evidence type="ECO:0000313" key="1">
    <source>
        <dbReference type="EMBL" id="BDI06363.1"/>
    </source>
</evidence>
<organism evidence="1 2">
    <name type="scientific">Sphaerotilus microaerophilus</name>
    <dbReference type="NCBI Taxonomy" id="2914710"/>
    <lineage>
        <taxon>Bacteria</taxon>
        <taxon>Pseudomonadati</taxon>
        <taxon>Pseudomonadota</taxon>
        <taxon>Betaproteobacteria</taxon>
        <taxon>Burkholderiales</taxon>
        <taxon>Sphaerotilaceae</taxon>
        <taxon>Sphaerotilus</taxon>
    </lineage>
</organism>
<proteinExistence type="predicted"/>
<sequence length="160" mass="16395">MQVRHGSVPGLTGLSSQALHCGGTPDLTLTVVHLLRRYRLPHWIALLAMWFAAFAPTVSHALARAEAIEWVDICSAVAPSASVDHGAAAGDAEPADWLGELRACGYCVPAFGAAPLPSSPGAAGMAVVEHRSPPPPASADACLAQVAWALLPSRAPPAPG</sequence>
<evidence type="ECO:0000313" key="2">
    <source>
        <dbReference type="Proteomes" id="UP001057498"/>
    </source>
</evidence>
<protein>
    <recommendedName>
        <fullName evidence="3">DUF2946 domain-containing protein</fullName>
    </recommendedName>
</protein>
<reference evidence="1" key="1">
    <citation type="submission" date="2022-04" db="EMBL/GenBank/DDBJ databases">
        <title>Whole genome sequence of Sphaerotilus sp. FB-5.</title>
        <authorList>
            <person name="Takeda M."/>
            <person name="Narihara S."/>
            <person name="Akimoto M."/>
            <person name="Akimoto R."/>
            <person name="Nishiyashiki S."/>
            <person name="Murakami T."/>
        </authorList>
    </citation>
    <scope>NUCLEOTIDE SEQUENCE</scope>
    <source>
        <strain evidence="1">FB-5</strain>
    </source>
</reference>
<dbReference type="InterPro" id="IPR021333">
    <property type="entry name" value="DUF2946"/>
</dbReference>